<dbReference type="KEGG" id="uam:UABAM_03344"/>
<evidence type="ECO:0000256" key="1">
    <source>
        <dbReference type="ARBA" id="ARBA00012513"/>
    </source>
</evidence>
<dbReference type="Pfam" id="PF00069">
    <property type="entry name" value="Pkinase"/>
    <property type="match status" value="1"/>
</dbReference>
<dbReference type="EC" id="2.7.11.1" evidence="1"/>
<keyword evidence="3" id="KW-0808">Transferase</keyword>
<dbReference type="SUPFAM" id="SSF52172">
    <property type="entry name" value="CheY-like"/>
    <property type="match status" value="1"/>
</dbReference>
<evidence type="ECO:0000256" key="2">
    <source>
        <dbReference type="ARBA" id="ARBA00022527"/>
    </source>
</evidence>
<dbReference type="GO" id="GO:0004674">
    <property type="term" value="F:protein serine/threonine kinase activity"/>
    <property type="evidence" value="ECO:0007669"/>
    <property type="project" value="UniProtKB-KW"/>
</dbReference>
<dbReference type="InterPro" id="IPR000719">
    <property type="entry name" value="Prot_kinase_dom"/>
</dbReference>
<dbReference type="PROSITE" id="PS00107">
    <property type="entry name" value="PROTEIN_KINASE_ATP"/>
    <property type="match status" value="1"/>
</dbReference>
<proteinExistence type="predicted"/>
<dbReference type="SMART" id="SM00448">
    <property type="entry name" value="REC"/>
    <property type="match status" value="1"/>
</dbReference>
<keyword evidence="12" id="KW-1185">Reference proteome</keyword>
<organism evidence="11 12">
    <name type="scientific">Uabimicrobium amorphum</name>
    <dbReference type="NCBI Taxonomy" id="2596890"/>
    <lineage>
        <taxon>Bacteria</taxon>
        <taxon>Pseudomonadati</taxon>
        <taxon>Planctomycetota</taxon>
        <taxon>Candidatus Uabimicrobiia</taxon>
        <taxon>Candidatus Uabimicrobiales</taxon>
        <taxon>Candidatus Uabimicrobiaceae</taxon>
        <taxon>Candidatus Uabimicrobium</taxon>
    </lineage>
</organism>
<keyword evidence="4 8" id="KW-0547">Nucleotide-binding</keyword>
<dbReference type="InterPro" id="IPR001789">
    <property type="entry name" value="Sig_transdc_resp-reg_receiver"/>
</dbReference>
<dbReference type="RefSeq" id="WP_151969105.1">
    <property type="nucleotide sequence ID" value="NZ_AP019860.1"/>
</dbReference>
<keyword evidence="7" id="KW-0597">Phosphoprotein</keyword>
<name>A0A5S9INV8_UABAM</name>
<dbReference type="OrthoDB" id="6111975at2"/>
<evidence type="ECO:0000256" key="5">
    <source>
        <dbReference type="ARBA" id="ARBA00022777"/>
    </source>
</evidence>
<feature type="binding site" evidence="8">
    <location>
        <position position="176"/>
    </location>
    <ligand>
        <name>ATP</name>
        <dbReference type="ChEBI" id="CHEBI:30616"/>
    </ligand>
</feature>
<evidence type="ECO:0000256" key="6">
    <source>
        <dbReference type="ARBA" id="ARBA00022840"/>
    </source>
</evidence>
<dbReference type="Gene3D" id="3.30.200.20">
    <property type="entry name" value="Phosphorylase Kinase, domain 1"/>
    <property type="match status" value="1"/>
</dbReference>
<dbReference type="InterPro" id="IPR011006">
    <property type="entry name" value="CheY-like_superfamily"/>
</dbReference>
<evidence type="ECO:0000256" key="4">
    <source>
        <dbReference type="ARBA" id="ARBA00022741"/>
    </source>
</evidence>
<dbReference type="InterPro" id="IPR008271">
    <property type="entry name" value="Ser/Thr_kinase_AS"/>
</dbReference>
<accession>A0A5S9INV8</accession>
<dbReference type="SUPFAM" id="SSF56112">
    <property type="entry name" value="Protein kinase-like (PK-like)"/>
    <property type="match status" value="1"/>
</dbReference>
<evidence type="ECO:0000313" key="12">
    <source>
        <dbReference type="Proteomes" id="UP000326354"/>
    </source>
</evidence>
<dbReference type="PROSITE" id="PS50110">
    <property type="entry name" value="RESPONSE_REGULATORY"/>
    <property type="match status" value="1"/>
</dbReference>
<dbReference type="Proteomes" id="UP000326354">
    <property type="component" value="Chromosome"/>
</dbReference>
<dbReference type="PANTHER" id="PTHR43289">
    <property type="entry name" value="MITOGEN-ACTIVATED PROTEIN KINASE KINASE KINASE 20-RELATED"/>
    <property type="match status" value="1"/>
</dbReference>
<reference evidence="11 12" key="1">
    <citation type="submission" date="2019-08" db="EMBL/GenBank/DDBJ databases">
        <title>Complete genome sequence of Candidatus Uab amorphum.</title>
        <authorList>
            <person name="Shiratori T."/>
            <person name="Suzuki S."/>
            <person name="Kakizawa Y."/>
            <person name="Ishida K."/>
        </authorList>
    </citation>
    <scope>NUCLEOTIDE SEQUENCE [LARGE SCALE GENOMIC DNA]</scope>
    <source>
        <strain evidence="11 12">SRT547</strain>
    </source>
</reference>
<dbReference type="Gene3D" id="3.40.50.2300">
    <property type="match status" value="1"/>
</dbReference>
<evidence type="ECO:0000256" key="3">
    <source>
        <dbReference type="ARBA" id="ARBA00022679"/>
    </source>
</evidence>
<dbReference type="AlphaFoldDB" id="A0A5S9INV8"/>
<dbReference type="SMART" id="SM00220">
    <property type="entry name" value="S_TKc"/>
    <property type="match status" value="1"/>
</dbReference>
<dbReference type="GO" id="GO:0000160">
    <property type="term" value="P:phosphorelay signal transduction system"/>
    <property type="evidence" value="ECO:0007669"/>
    <property type="project" value="InterPro"/>
</dbReference>
<dbReference type="InterPro" id="IPR017441">
    <property type="entry name" value="Protein_kinase_ATP_BS"/>
</dbReference>
<evidence type="ECO:0000259" key="10">
    <source>
        <dbReference type="PROSITE" id="PS50110"/>
    </source>
</evidence>
<dbReference type="InterPro" id="IPR011009">
    <property type="entry name" value="Kinase-like_dom_sf"/>
</dbReference>
<feature type="domain" description="Protein kinase" evidence="9">
    <location>
        <begin position="147"/>
        <end position="403"/>
    </location>
</feature>
<dbReference type="FunFam" id="1.10.510.10:FF:000021">
    <property type="entry name" value="Serine/threonine protein kinase"/>
    <property type="match status" value="1"/>
</dbReference>
<keyword evidence="5 11" id="KW-0418">Kinase</keyword>
<dbReference type="CDD" id="cd14014">
    <property type="entry name" value="STKc_PknB_like"/>
    <property type="match status" value="1"/>
</dbReference>
<gene>
    <name evidence="11" type="ORF">UABAM_03344</name>
</gene>
<dbReference type="PROSITE" id="PS00108">
    <property type="entry name" value="PROTEIN_KINASE_ST"/>
    <property type="match status" value="1"/>
</dbReference>
<dbReference type="EMBL" id="AP019860">
    <property type="protein sequence ID" value="BBM84981.1"/>
    <property type="molecule type" value="Genomic_DNA"/>
</dbReference>
<dbReference type="GO" id="GO:0005524">
    <property type="term" value="F:ATP binding"/>
    <property type="evidence" value="ECO:0007669"/>
    <property type="project" value="UniProtKB-UniRule"/>
</dbReference>
<dbReference type="PROSITE" id="PS50011">
    <property type="entry name" value="PROTEIN_KINASE_DOM"/>
    <property type="match status" value="1"/>
</dbReference>
<protein>
    <recommendedName>
        <fullName evidence="1">non-specific serine/threonine protein kinase</fullName>
        <ecNumber evidence="1">2.7.11.1</ecNumber>
    </recommendedName>
</protein>
<feature type="domain" description="Response regulatory" evidence="10">
    <location>
        <begin position="3"/>
        <end position="118"/>
    </location>
</feature>
<feature type="modified residue" description="4-aspartylphosphate" evidence="7">
    <location>
        <position position="52"/>
    </location>
</feature>
<evidence type="ECO:0000256" key="7">
    <source>
        <dbReference type="PROSITE-ProRule" id="PRU00169"/>
    </source>
</evidence>
<keyword evidence="6 8" id="KW-0067">ATP-binding</keyword>
<evidence type="ECO:0000256" key="8">
    <source>
        <dbReference type="PROSITE-ProRule" id="PRU10141"/>
    </source>
</evidence>
<evidence type="ECO:0000259" key="9">
    <source>
        <dbReference type="PROSITE" id="PS50011"/>
    </source>
</evidence>
<sequence length="410" mass="46200">MARVLIIEDDPKYRDLYADTLIDSDYQIIMAKNGEDGLKKLQKYKPSLVLLDLVMPKMDGCSVLAEMRNLGIDVPVFIISGDPNLKNAPEISYYKNVQGVLQKPISFMEIMTIIKGVLEKQSMEIEGVRGELMMAPEFLINSTFAECKLQQVLGQGANGVVYKGTHTGLNVDVAIKILHPEFEMTSQEVGRFIREIKVLTRLKHRNLIQIIDAGIHQNLLFIMTPYIKGKPMDDHIESKTYSINEATPMMTEICEGLSVVHDAGMVHRDLKPQNILITENHIPLLLDFGLARAKRDTKITNKGTLLGTPLYMSPEQCFGHDTDIRSDIYSLGATFYHFIVGHPPFIGPTCFAIMNEHVYTPIAPPHVVAPQIPKSISNIIVRMMQKLPHDRYQSIQEVINEFKNLTLTVT</sequence>
<evidence type="ECO:0000313" key="11">
    <source>
        <dbReference type="EMBL" id="BBM84981.1"/>
    </source>
</evidence>
<dbReference type="Pfam" id="PF00072">
    <property type="entry name" value="Response_reg"/>
    <property type="match status" value="1"/>
</dbReference>
<dbReference type="Gene3D" id="1.10.510.10">
    <property type="entry name" value="Transferase(Phosphotransferase) domain 1"/>
    <property type="match status" value="1"/>
</dbReference>
<keyword evidence="2" id="KW-0723">Serine/threonine-protein kinase</keyword>
<dbReference type="PANTHER" id="PTHR43289:SF6">
    <property type="entry name" value="SERINE_THREONINE-PROTEIN KINASE NEKL-3"/>
    <property type="match status" value="1"/>
</dbReference>